<feature type="compositionally biased region" description="Basic and acidic residues" evidence="3">
    <location>
        <begin position="167"/>
        <end position="189"/>
    </location>
</feature>
<feature type="compositionally biased region" description="Gly residues" evidence="3">
    <location>
        <begin position="254"/>
        <end position="263"/>
    </location>
</feature>
<accession>A0AAD3HT49</accession>
<evidence type="ECO:0000313" key="5">
    <source>
        <dbReference type="EMBL" id="GFR52864.1"/>
    </source>
</evidence>
<dbReference type="EMBL" id="BMAR01000074">
    <property type="protein sequence ID" value="GFR52864.1"/>
    <property type="molecule type" value="Genomic_DNA"/>
</dbReference>
<feature type="compositionally biased region" description="Basic and acidic residues" evidence="3">
    <location>
        <begin position="239"/>
        <end position="252"/>
    </location>
</feature>
<name>A0AAD3HT49_9CHLO</name>
<evidence type="ECO:0000313" key="6">
    <source>
        <dbReference type="Proteomes" id="UP001054857"/>
    </source>
</evidence>
<dbReference type="InterPro" id="IPR018612">
    <property type="entry name" value="NSRP1_N"/>
</dbReference>
<comment type="similarity">
    <text evidence="1">Belongs to the NSRP1 family.</text>
</comment>
<feature type="region of interest" description="Disordered" evidence="3">
    <location>
        <begin position="301"/>
        <end position="331"/>
    </location>
</feature>
<feature type="compositionally biased region" description="Low complexity" evidence="3">
    <location>
        <begin position="33"/>
        <end position="42"/>
    </location>
</feature>
<feature type="region of interest" description="Disordered" evidence="3">
    <location>
        <begin position="167"/>
        <end position="191"/>
    </location>
</feature>
<sequence length="331" mass="36511">MSKQPPGLIIGQKGVQYGLQKVAPKKPGAAARAAGSVAQRKAVPTNVFGDDDSEEEDVERQIARQADKKRAAAKVQQQYAEALAQDPSVFDYDGTYDAEARAAPKQQEKVQRQSKYIASLLEQAQQRKREQDVLYERRMVRERQQEDHLFEDKERFVTSAYRRKLEEDQKWQAAERQRELEEQRNDVRKVGHMGNFYANLLTKNVAFGAAKPGSSDSSQPQQEQQQEQGAAGAGTAGGEDVRRAASAEREGAAAEGGRGGAGGTPTAERERSASPSAAPSAKVLAQLDRYDLLRLEAERALREKKSREQQGQPQGHDGRQGDGLAQEREGP</sequence>
<dbReference type="Pfam" id="PF09745">
    <property type="entry name" value="NSRP1_N"/>
    <property type="match status" value="1"/>
</dbReference>
<feature type="compositionally biased region" description="Acidic residues" evidence="3">
    <location>
        <begin position="49"/>
        <end position="58"/>
    </location>
</feature>
<keyword evidence="2" id="KW-0175">Coiled coil</keyword>
<comment type="caution">
    <text evidence="5">The sequence shown here is derived from an EMBL/GenBank/DDBJ whole genome shotgun (WGS) entry which is preliminary data.</text>
</comment>
<dbReference type="Proteomes" id="UP001054857">
    <property type="component" value="Unassembled WGS sequence"/>
</dbReference>
<organism evidence="5 6">
    <name type="scientific">Astrephomene gubernaculifera</name>
    <dbReference type="NCBI Taxonomy" id="47775"/>
    <lineage>
        <taxon>Eukaryota</taxon>
        <taxon>Viridiplantae</taxon>
        <taxon>Chlorophyta</taxon>
        <taxon>core chlorophytes</taxon>
        <taxon>Chlorophyceae</taxon>
        <taxon>CS clade</taxon>
        <taxon>Chlamydomonadales</taxon>
        <taxon>Astrephomenaceae</taxon>
        <taxon>Astrephomene</taxon>
    </lineage>
</organism>
<evidence type="ECO:0000259" key="4">
    <source>
        <dbReference type="Pfam" id="PF09745"/>
    </source>
</evidence>
<feature type="non-terminal residue" evidence="5">
    <location>
        <position position="1"/>
    </location>
</feature>
<evidence type="ECO:0000256" key="3">
    <source>
        <dbReference type="SAM" id="MobiDB-lite"/>
    </source>
</evidence>
<gene>
    <name evidence="5" type="ORF">Agub_g15492</name>
</gene>
<protein>
    <recommendedName>
        <fullName evidence="4">Nuclear speckle splicing regulatory protein 1 N-terminal domain-containing protein</fullName>
    </recommendedName>
</protein>
<feature type="region of interest" description="Disordered" evidence="3">
    <location>
        <begin position="208"/>
        <end position="288"/>
    </location>
</feature>
<dbReference type="AlphaFoldDB" id="A0AAD3HT49"/>
<dbReference type="GO" id="GO:0000381">
    <property type="term" value="P:regulation of alternative mRNA splicing, via spliceosome"/>
    <property type="evidence" value="ECO:0007669"/>
    <property type="project" value="InterPro"/>
</dbReference>
<evidence type="ECO:0000256" key="1">
    <source>
        <dbReference type="ARBA" id="ARBA00010126"/>
    </source>
</evidence>
<reference evidence="5 6" key="1">
    <citation type="journal article" date="2021" name="Sci. Rep.">
        <title>Genome sequencing of the multicellular alga Astrephomene provides insights into convergent evolution of germ-soma differentiation.</title>
        <authorList>
            <person name="Yamashita S."/>
            <person name="Yamamoto K."/>
            <person name="Matsuzaki R."/>
            <person name="Suzuki S."/>
            <person name="Yamaguchi H."/>
            <person name="Hirooka S."/>
            <person name="Minakuchi Y."/>
            <person name="Miyagishima S."/>
            <person name="Kawachi M."/>
            <person name="Toyoda A."/>
            <person name="Nozaki H."/>
        </authorList>
    </citation>
    <scope>NUCLEOTIDE SEQUENCE [LARGE SCALE GENOMIC DNA]</scope>
    <source>
        <strain evidence="5 6">NIES-4017</strain>
    </source>
</reference>
<feature type="compositionally biased region" description="Basic and acidic residues" evidence="3">
    <location>
        <begin position="316"/>
        <end position="331"/>
    </location>
</feature>
<dbReference type="PANTHER" id="PTHR30060:SF0">
    <property type="entry name" value="COILED-COIL PROTEIN (DUF2040)-RELATED"/>
    <property type="match status" value="1"/>
</dbReference>
<feature type="domain" description="Nuclear speckle splicing regulatory protein 1 N-terminal" evidence="4">
    <location>
        <begin position="76"/>
        <end position="189"/>
    </location>
</feature>
<keyword evidence="6" id="KW-1185">Reference proteome</keyword>
<feature type="region of interest" description="Disordered" evidence="3">
    <location>
        <begin position="33"/>
        <end position="64"/>
    </location>
</feature>
<dbReference type="PANTHER" id="PTHR30060">
    <property type="entry name" value="INNER MEMBRANE PROTEIN"/>
    <property type="match status" value="1"/>
</dbReference>
<feature type="compositionally biased region" description="Low complexity" evidence="3">
    <location>
        <begin position="213"/>
        <end position="230"/>
    </location>
</feature>
<evidence type="ECO:0000256" key="2">
    <source>
        <dbReference type="ARBA" id="ARBA00023054"/>
    </source>
</evidence>
<proteinExistence type="inferred from homology"/>